<dbReference type="PANTHER" id="PTHR12137:SF54">
    <property type="entry name" value="CARBOHYDRATE SULFOTRANSFERASE"/>
    <property type="match status" value="1"/>
</dbReference>
<evidence type="ECO:0000256" key="5">
    <source>
        <dbReference type="ARBA" id="ARBA00023034"/>
    </source>
</evidence>
<dbReference type="RefSeq" id="WP_118962900.1">
    <property type="nucleotide sequence ID" value="NZ_CP023036.1"/>
</dbReference>
<keyword evidence="9" id="KW-1185">Reference proteome</keyword>
<evidence type="ECO:0000313" key="9">
    <source>
        <dbReference type="Proteomes" id="UP000264120"/>
    </source>
</evidence>
<name>A0A347WC93_9PROT</name>
<protein>
    <submittedName>
        <fullName evidence="8">Sulfotransferase family protein</fullName>
    </submittedName>
</protein>
<dbReference type="InterPro" id="IPR018011">
    <property type="entry name" value="Carb_sulfotrans_8-10"/>
</dbReference>
<dbReference type="InterPro" id="IPR005331">
    <property type="entry name" value="Sulfotransferase"/>
</dbReference>
<keyword evidence="6" id="KW-0472">Membrane</keyword>
<dbReference type="SUPFAM" id="SSF52540">
    <property type="entry name" value="P-loop containing nucleoside triphosphate hydrolases"/>
    <property type="match status" value="1"/>
</dbReference>
<evidence type="ECO:0000313" key="8">
    <source>
        <dbReference type="EMBL" id="AXY22486.1"/>
    </source>
</evidence>
<dbReference type="PANTHER" id="PTHR12137">
    <property type="entry name" value="CARBOHYDRATE SULFOTRANSFERASE"/>
    <property type="match status" value="1"/>
</dbReference>
<gene>
    <name evidence="8" type="ORF">CD178_01723</name>
</gene>
<evidence type="ECO:0000256" key="2">
    <source>
        <dbReference type="ARBA" id="ARBA00022679"/>
    </source>
</evidence>
<proteinExistence type="predicted"/>
<evidence type="ECO:0000256" key="7">
    <source>
        <dbReference type="ARBA" id="ARBA00023180"/>
    </source>
</evidence>
<dbReference type="EMBL" id="CP023036">
    <property type="protein sequence ID" value="AXY22486.1"/>
    <property type="molecule type" value="Genomic_DNA"/>
</dbReference>
<keyword evidence="3" id="KW-0812">Transmembrane</keyword>
<dbReference type="InterPro" id="IPR027417">
    <property type="entry name" value="P-loop_NTPase"/>
</dbReference>
<accession>A0A347WC93</accession>
<dbReference type="OrthoDB" id="1407035at2"/>
<dbReference type="Pfam" id="PF03567">
    <property type="entry name" value="Sulfotransfer_2"/>
    <property type="match status" value="1"/>
</dbReference>
<dbReference type="GO" id="GO:0016020">
    <property type="term" value="C:membrane"/>
    <property type="evidence" value="ECO:0007669"/>
    <property type="project" value="InterPro"/>
</dbReference>
<comment type="subcellular location">
    <subcellularLocation>
        <location evidence="1">Golgi apparatus membrane</location>
        <topology evidence="1">Single-pass type II membrane protein</topology>
    </subcellularLocation>
</comment>
<evidence type="ECO:0000256" key="1">
    <source>
        <dbReference type="ARBA" id="ARBA00004323"/>
    </source>
</evidence>
<dbReference type="AlphaFoldDB" id="A0A347WC93"/>
<evidence type="ECO:0000256" key="6">
    <source>
        <dbReference type="ARBA" id="ARBA00023136"/>
    </source>
</evidence>
<dbReference type="GO" id="GO:0016051">
    <property type="term" value="P:carbohydrate biosynthetic process"/>
    <property type="evidence" value="ECO:0007669"/>
    <property type="project" value="InterPro"/>
</dbReference>
<dbReference type="KEGG" id="ksc:CD178_01723"/>
<evidence type="ECO:0000256" key="3">
    <source>
        <dbReference type="ARBA" id="ARBA00022692"/>
    </source>
</evidence>
<dbReference type="Proteomes" id="UP000264120">
    <property type="component" value="Chromosome"/>
</dbReference>
<dbReference type="GO" id="GO:0008146">
    <property type="term" value="F:sulfotransferase activity"/>
    <property type="evidence" value="ECO:0007669"/>
    <property type="project" value="InterPro"/>
</dbReference>
<keyword evidence="5" id="KW-0333">Golgi apparatus</keyword>
<sequence length="273" mass="32387">MNKNSLSLNNKNVHSLLTEIQDRPGGNLSLDEHFLKTPRDDVFFLFLEKVGCTTLKHLLIQTLWGDISSIDAEYYMDGWTERNLIHAISFELFVVNGRDVLNKQNAKIITFCRNPYERFVSAYVDKIVNTPKQEVDFFKWVKREILFKKLRENFGNKKITESLSEVSMKDFAEFVKCTPEEYRDKHWISQHALNLADIIEISEIIRLEDFNQKIPEMWKRLFGVEINMKSNICDNKVKRKKCYLNEEIASLIYEIYEKDFKLFGYEKESWRGL</sequence>
<keyword evidence="7" id="KW-0325">Glycoprotein</keyword>
<organism evidence="8 9">
    <name type="scientific">Komagataeibacter saccharivorans</name>
    <dbReference type="NCBI Taxonomy" id="265959"/>
    <lineage>
        <taxon>Bacteria</taxon>
        <taxon>Pseudomonadati</taxon>
        <taxon>Pseudomonadota</taxon>
        <taxon>Alphaproteobacteria</taxon>
        <taxon>Acetobacterales</taxon>
        <taxon>Acetobacteraceae</taxon>
        <taxon>Komagataeibacter</taxon>
    </lineage>
</organism>
<keyword evidence="4" id="KW-1133">Transmembrane helix</keyword>
<reference evidence="8 9" key="1">
    <citation type="submission" date="2017-08" db="EMBL/GenBank/DDBJ databases">
        <title>Complete genome sequence of Gluconacetobacter saccharivorans CV1 isolated from Fermented Vinegar.</title>
        <authorList>
            <person name="Kim S.-Y."/>
        </authorList>
    </citation>
    <scope>NUCLEOTIDE SEQUENCE [LARGE SCALE GENOMIC DNA]</scope>
    <source>
        <strain evidence="8 9">CV1</strain>
    </source>
</reference>
<keyword evidence="2 8" id="KW-0808">Transferase</keyword>
<evidence type="ECO:0000256" key="4">
    <source>
        <dbReference type="ARBA" id="ARBA00022989"/>
    </source>
</evidence>